<reference evidence="5" key="1">
    <citation type="journal article" date="2014" name="Proc. Natl. Acad. Sci. U.S.A.">
        <title>Extensive sampling of basidiomycete genomes demonstrates inadequacy of the white-rot/brown-rot paradigm for wood decay fungi.</title>
        <authorList>
            <person name="Riley R."/>
            <person name="Salamov A.A."/>
            <person name="Brown D.W."/>
            <person name="Nagy L.G."/>
            <person name="Floudas D."/>
            <person name="Held B.W."/>
            <person name="Levasseur A."/>
            <person name="Lombard V."/>
            <person name="Morin E."/>
            <person name="Otillar R."/>
            <person name="Lindquist E.A."/>
            <person name="Sun H."/>
            <person name="LaButti K.M."/>
            <person name="Schmutz J."/>
            <person name="Jabbour D."/>
            <person name="Luo H."/>
            <person name="Baker S.E."/>
            <person name="Pisabarro A.G."/>
            <person name="Walton J.D."/>
            <person name="Blanchette R.A."/>
            <person name="Henrissat B."/>
            <person name="Martin F."/>
            <person name="Cullen D."/>
            <person name="Hibbett D.S."/>
            <person name="Grigoriev I.V."/>
        </authorList>
    </citation>
    <scope>NUCLEOTIDE SEQUENCE [LARGE SCALE GENOMIC DNA]</scope>
    <source>
        <strain evidence="5">MUCL 33604</strain>
    </source>
</reference>
<dbReference type="GO" id="GO:0003700">
    <property type="term" value="F:DNA-binding transcription factor activity"/>
    <property type="evidence" value="ECO:0007669"/>
    <property type="project" value="InterPro"/>
</dbReference>
<dbReference type="STRING" id="933084.A0A067PZ75"/>
<proteinExistence type="predicted"/>
<accession>A0A067PZ75</accession>
<dbReference type="Pfam" id="PF00170">
    <property type="entry name" value="bZIP_1"/>
    <property type="match status" value="1"/>
</dbReference>
<feature type="compositionally biased region" description="Low complexity" evidence="2">
    <location>
        <begin position="127"/>
        <end position="162"/>
    </location>
</feature>
<organism evidence="4 5">
    <name type="scientific">Jaapia argillacea MUCL 33604</name>
    <dbReference type="NCBI Taxonomy" id="933084"/>
    <lineage>
        <taxon>Eukaryota</taxon>
        <taxon>Fungi</taxon>
        <taxon>Dikarya</taxon>
        <taxon>Basidiomycota</taxon>
        <taxon>Agaricomycotina</taxon>
        <taxon>Agaricomycetes</taxon>
        <taxon>Agaricomycetidae</taxon>
        <taxon>Jaapiales</taxon>
        <taxon>Jaapiaceae</taxon>
        <taxon>Jaapia</taxon>
    </lineage>
</organism>
<feature type="region of interest" description="Disordered" evidence="2">
    <location>
        <begin position="761"/>
        <end position="780"/>
    </location>
</feature>
<feature type="region of interest" description="Disordered" evidence="2">
    <location>
        <begin position="597"/>
        <end position="644"/>
    </location>
</feature>
<dbReference type="Proteomes" id="UP000027265">
    <property type="component" value="Unassembled WGS sequence"/>
</dbReference>
<feature type="compositionally biased region" description="Low complexity" evidence="2">
    <location>
        <begin position="766"/>
        <end position="780"/>
    </location>
</feature>
<evidence type="ECO:0000313" key="5">
    <source>
        <dbReference type="Proteomes" id="UP000027265"/>
    </source>
</evidence>
<name>A0A067PZ75_9AGAM</name>
<dbReference type="InterPro" id="IPR004827">
    <property type="entry name" value="bZIP"/>
</dbReference>
<dbReference type="InterPro" id="IPR046347">
    <property type="entry name" value="bZIP_sf"/>
</dbReference>
<feature type="compositionally biased region" description="Low complexity" evidence="2">
    <location>
        <begin position="243"/>
        <end position="267"/>
    </location>
</feature>
<feature type="compositionally biased region" description="Acidic residues" evidence="2">
    <location>
        <begin position="200"/>
        <end position="216"/>
    </location>
</feature>
<evidence type="ECO:0000256" key="2">
    <source>
        <dbReference type="SAM" id="MobiDB-lite"/>
    </source>
</evidence>
<dbReference type="SUPFAM" id="SSF57959">
    <property type="entry name" value="Leucine zipper domain"/>
    <property type="match status" value="1"/>
</dbReference>
<keyword evidence="5" id="KW-1185">Reference proteome</keyword>
<feature type="compositionally biased region" description="Low complexity" evidence="2">
    <location>
        <begin position="399"/>
        <end position="418"/>
    </location>
</feature>
<dbReference type="OrthoDB" id="5571888at2759"/>
<feature type="region of interest" description="Disordered" evidence="2">
    <location>
        <begin position="663"/>
        <end position="697"/>
    </location>
</feature>
<gene>
    <name evidence="4" type="ORF">JAAARDRAFT_32353</name>
</gene>
<evidence type="ECO:0000259" key="3">
    <source>
        <dbReference type="PROSITE" id="PS50217"/>
    </source>
</evidence>
<dbReference type="AlphaFoldDB" id="A0A067PZ75"/>
<sequence>MQVDNPLSQSFSFNNGPSSFEDFFNMDMLSSSSSSGPSSSGGRSASRSPSHSYSNLPPTPPQPFIFPPSYSSAMGMSGTVAPLDPDSFFNFASLEDELMSKAEGLLGPPPLPTTISPFDFLNGTAPGSAFSSSPSSGGSPATNSFSHPSSSGSSNSSVSALSPAPILAIDPQLVGTPSTSKAMSDFDEEEEDAYNQAQADAEEEEAMNLQEEEEENVGVMEIVPVKVAGKGKGRKGTVASGGVVKKSSLGPPPSSAKASALSAVGSGPLKENKEKRNGVVGSGVPTSAVVRQGSEEADDWRPSPEEYKKMSSKEKRQLRNKISARNFRIRRKEYITTLEGDVAERDRLLDLIRGELSSTKSENASLRQEISALKKALLEGRLAGEPSPLPPPGPLPTVSAAQRAQAASNGAQQQMSGGVQRAGSRAASKRAQAGGAGSSKDGLVTANVAKDLPLSPRMAGTKAFWGGSAGGFGGVGGITPVHTTLVPEFSLINALSGKVAASGGVGPRGSPPLQENINPALNGLGAGLGGNGMQSQKGFNGEKKVGGFENWVETNPFTMKSLDAYRMHLWSKMAQQQHQYQQQQQLAQQPTAASFAQQLQQQAQQSAASRSASPTSSQPGLSGLASGLRPHYFTNSNGSSSKVPLSAVSANTLSGKASSSYSYSNSGASAYPSPSASPQLQPAGLRDGRDQQPTPQQAMLAAVASQTILGRLGSAFWEAFSGSSGTSPVGLGGSKAWDQDKVRRVLEGKAVLKVVDIEHDEKEKMPANPATQSTQTPTQASVVVKKEETPVSLGCAMGRREDVCEKACEAVKCRGKLVIENVKKDGLGLLEESMRSLSLARK</sequence>
<dbReference type="InParanoid" id="A0A067PZ75"/>
<evidence type="ECO:0000313" key="4">
    <source>
        <dbReference type="EMBL" id="KDQ59989.1"/>
    </source>
</evidence>
<feature type="compositionally biased region" description="Pro residues" evidence="2">
    <location>
        <begin position="57"/>
        <end position="66"/>
    </location>
</feature>
<dbReference type="HOGENOM" id="CLU_012917_0_0_1"/>
<feature type="compositionally biased region" description="Low complexity" evidence="2">
    <location>
        <begin position="663"/>
        <end position="678"/>
    </location>
</feature>
<protein>
    <recommendedName>
        <fullName evidence="3">BZIP domain-containing protein</fullName>
    </recommendedName>
</protein>
<dbReference type="SMART" id="SM00338">
    <property type="entry name" value="BRLZ"/>
    <property type="match status" value="1"/>
</dbReference>
<feature type="region of interest" description="Disordered" evidence="2">
    <location>
        <begin position="30"/>
        <end position="69"/>
    </location>
</feature>
<dbReference type="CDD" id="cd14810">
    <property type="entry name" value="bZIP_u1"/>
    <property type="match status" value="1"/>
</dbReference>
<keyword evidence="1" id="KW-0175">Coiled coil</keyword>
<dbReference type="PROSITE" id="PS00036">
    <property type="entry name" value="BZIP_BASIC"/>
    <property type="match status" value="1"/>
</dbReference>
<feature type="region of interest" description="Disordered" evidence="2">
    <location>
        <begin position="382"/>
        <end position="442"/>
    </location>
</feature>
<feature type="compositionally biased region" description="Basic and acidic residues" evidence="2">
    <location>
        <begin position="299"/>
        <end position="317"/>
    </location>
</feature>
<feature type="region of interest" description="Disordered" evidence="2">
    <location>
        <begin position="127"/>
        <end position="217"/>
    </location>
</feature>
<feature type="domain" description="BZIP" evidence="3">
    <location>
        <begin position="310"/>
        <end position="373"/>
    </location>
</feature>
<dbReference type="EMBL" id="KL197714">
    <property type="protein sequence ID" value="KDQ59989.1"/>
    <property type="molecule type" value="Genomic_DNA"/>
</dbReference>
<feature type="coiled-coil region" evidence="1">
    <location>
        <begin position="349"/>
        <end position="376"/>
    </location>
</feature>
<evidence type="ECO:0000256" key="1">
    <source>
        <dbReference type="SAM" id="Coils"/>
    </source>
</evidence>
<dbReference type="PROSITE" id="PS50217">
    <property type="entry name" value="BZIP"/>
    <property type="match status" value="1"/>
</dbReference>
<feature type="region of interest" description="Disordered" evidence="2">
    <location>
        <begin position="230"/>
        <end position="319"/>
    </location>
</feature>
<feature type="compositionally biased region" description="Low complexity" evidence="2">
    <location>
        <begin position="30"/>
        <end position="54"/>
    </location>
</feature>
<dbReference type="PANTHER" id="PTHR48125">
    <property type="entry name" value="LP07818P1"/>
    <property type="match status" value="1"/>
</dbReference>
<dbReference type="PANTHER" id="PTHR48125:SF12">
    <property type="entry name" value="AT HOOK TRANSCRIPTION FACTOR FAMILY-RELATED"/>
    <property type="match status" value="1"/>
</dbReference>
<feature type="compositionally biased region" description="Low complexity" evidence="2">
    <location>
        <begin position="597"/>
        <end position="618"/>
    </location>
</feature>
<feature type="compositionally biased region" description="Polar residues" evidence="2">
    <location>
        <begin position="633"/>
        <end position="644"/>
    </location>
</feature>
<dbReference type="Gene3D" id="1.20.5.170">
    <property type="match status" value="1"/>
</dbReference>